<dbReference type="Gene3D" id="1.10.510.10">
    <property type="entry name" value="Transferase(Phosphotransferase) domain 1"/>
    <property type="match status" value="1"/>
</dbReference>
<keyword evidence="7" id="KW-0418">Kinase</keyword>
<keyword evidence="7" id="KW-0808">Transferase</keyword>
<protein>
    <submittedName>
        <fullName evidence="7">Serine/threonine-protein kinase</fullName>
        <ecNumber evidence="7">2.7.11.1</ecNumber>
    </submittedName>
</protein>
<sequence>MPRGSLKNHLFRSLTSLPWGTRLKIATGAAKGLSFLHGAEKPVIYRDFKTSNVLLDSEFTTKLSDFGLVKVGPEGSNTHVSTKVMGTYGYAAPEYISTGKINFVTNLPPLVTILVFLMVASAQDSLSDNTIFEGKQTVRVYNGMNDGILVYLHCRSKDNDLGQHVLAFGEFQKWFLSIINVLKHYGLKDN</sequence>
<dbReference type="Proteomes" id="UP000053555">
    <property type="component" value="Unassembled WGS sequence"/>
</dbReference>
<dbReference type="GO" id="GO:0005576">
    <property type="term" value="C:extracellular region"/>
    <property type="evidence" value="ECO:0007669"/>
    <property type="project" value="UniProtKB-SubCell"/>
</dbReference>
<evidence type="ECO:0000256" key="1">
    <source>
        <dbReference type="ARBA" id="ARBA00004613"/>
    </source>
</evidence>
<evidence type="ECO:0000256" key="4">
    <source>
        <dbReference type="ARBA" id="ARBA00022525"/>
    </source>
</evidence>
<dbReference type="AlphaFoldDB" id="A0A0B2S7B7"/>
<keyword evidence="3" id="KW-0713">Self-incompatibility</keyword>
<evidence type="ECO:0000256" key="3">
    <source>
        <dbReference type="ARBA" id="ARBA00022471"/>
    </source>
</evidence>
<dbReference type="GO" id="GO:0004674">
    <property type="term" value="F:protein serine/threonine kinase activity"/>
    <property type="evidence" value="ECO:0007669"/>
    <property type="project" value="UniProtKB-EC"/>
</dbReference>
<dbReference type="PROSITE" id="PS00108">
    <property type="entry name" value="PROTEIN_KINASE_ST"/>
    <property type="match status" value="1"/>
</dbReference>
<dbReference type="GO" id="GO:0005524">
    <property type="term" value="F:ATP binding"/>
    <property type="evidence" value="ECO:0007669"/>
    <property type="project" value="InterPro"/>
</dbReference>
<dbReference type="EMBL" id="KN645951">
    <property type="protein sequence ID" value="KHN40164.1"/>
    <property type="molecule type" value="Genomic_DNA"/>
</dbReference>
<feature type="domain" description="Protein kinase" evidence="6">
    <location>
        <begin position="1"/>
        <end position="190"/>
    </location>
</feature>
<comment type="subcellular location">
    <subcellularLocation>
        <location evidence="1">Secreted</location>
    </subcellularLocation>
</comment>
<dbReference type="SUPFAM" id="SSF56112">
    <property type="entry name" value="Protein kinase-like (PK-like)"/>
    <property type="match status" value="1"/>
</dbReference>
<proteinExistence type="inferred from homology"/>
<evidence type="ECO:0000256" key="2">
    <source>
        <dbReference type="ARBA" id="ARBA00005581"/>
    </source>
</evidence>
<gene>
    <name evidence="7" type="ORF">glysoja_028785</name>
</gene>
<dbReference type="InterPro" id="IPR000719">
    <property type="entry name" value="Prot_kinase_dom"/>
</dbReference>
<dbReference type="InterPro" id="IPR050823">
    <property type="entry name" value="Plant_Ser_Thr_Prot_Kinase"/>
</dbReference>
<evidence type="ECO:0000313" key="7">
    <source>
        <dbReference type="EMBL" id="KHN40164.1"/>
    </source>
</evidence>
<dbReference type="GO" id="GO:0060320">
    <property type="term" value="P:rejection of self pollen"/>
    <property type="evidence" value="ECO:0007669"/>
    <property type="project" value="UniProtKB-KW"/>
</dbReference>
<dbReference type="Pfam" id="PF05938">
    <property type="entry name" value="Self-incomp_S1"/>
    <property type="match status" value="1"/>
</dbReference>
<name>A0A0B2S7B7_GLYSO</name>
<dbReference type="InterPro" id="IPR010264">
    <property type="entry name" value="Self-incomp_S1"/>
</dbReference>
<organism evidence="7">
    <name type="scientific">Glycine soja</name>
    <name type="common">Wild soybean</name>
    <dbReference type="NCBI Taxonomy" id="3848"/>
    <lineage>
        <taxon>Eukaryota</taxon>
        <taxon>Viridiplantae</taxon>
        <taxon>Streptophyta</taxon>
        <taxon>Embryophyta</taxon>
        <taxon>Tracheophyta</taxon>
        <taxon>Spermatophyta</taxon>
        <taxon>Magnoliopsida</taxon>
        <taxon>eudicotyledons</taxon>
        <taxon>Gunneridae</taxon>
        <taxon>Pentapetalae</taxon>
        <taxon>rosids</taxon>
        <taxon>fabids</taxon>
        <taxon>Fabales</taxon>
        <taxon>Fabaceae</taxon>
        <taxon>Papilionoideae</taxon>
        <taxon>50 kb inversion clade</taxon>
        <taxon>NPAAA clade</taxon>
        <taxon>indigoferoid/millettioid clade</taxon>
        <taxon>Phaseoleae</taxon>
        <taxon>Glycine</taxon>
        <taxon>Glycine subgen. Soja</taxon>
    </lineage>
</organism>
<dbReference type="Pfam" id="PF00069">
    <property type="entry name" value="Pkinase"/>
    <property type="match status" value="1"/>
</dbReference>
<reference evidence="7" key="1">
    <citation type="submission" date="2014-07" db="EMBL/GenBank/DDBJ databases">
        <title>Identification of a novel salt tolerance gene in wild soybean by whole-genome sequencing.</title>
        <authorList>
            <person name="Lam H.-M."/>
            <person name="Qi X."/>
            <person name="Li M.-W."/>
            <person name="Liu X."/>
            <person name="Xie M."/>
            <person name="Ni M."/>
            <person name="Xu X."/>
        </authorList>
    </citation>
    <scope>NUCLEOTIDE SEQUENCE [LARGE SCALE GENOMIC DNA]</scope>
    <source>
        <tissue evidence="7">Root</tissue>
    </source>
</reference>
<keyword evidence="5" id="KW-0732">Signal</keyword>
<evidence type="ECO:0000256" key="5">
    <source>
        <dbReference type="ARBA" id="ARBA00022729"/>
    </source>
</evidence>
<accession>A0A0B2S7B7</accession>
<dbReference type="EC" id="2.7.11.1" evidence="7"/>
<dbReference type="InterPro" id="IPR011009">
    <property type="entry name" value="Kinase-like_dom_sf"/>
</dbReference>
<comment type="similarity">
    <text evidence="2">Belongs to the plant self-incompatibility (S1) protein family.</text>
</comment>
<dbReference type="PANTHER" id="PTHR45621">
    <property type="entry name" value="OS01G0588500 PROTEIN-RELATED"/>
    <property type="match status" value="1"/>
</dbReference>
<dbReference type="PROSITE" id="PS50011">
    <property type="entry name" value="PROTEIN_KINASE_DOM"/>
    <property type="match status" value="1"/>
</dbReference>
<keyword evidence="4" id="KW-0964">Secreted</keyword>
<dbReference type="InterPro" id="IPR008271">
    <property type="entry name" value="Ser/Thr_kinase_AS"/>
</dbReference>
<evidence type="ECO:0000259" key="6">
    <source>
        <dbReference type="PROSITE" id="PS50011"/>
    </source>
</evidence>